<dbReference type="Gramene" id="TraesARI3D03G02024800.1">
    <property type="protein sequence ID" value="TraesARI3D03G02024800.1.CDS1"/>
    <property type="gene ID" value="TraesARI3D03G02024800"/>
</dbReference>
<dbReference type="InterPro" id="IPR036047">
    <property type="entry name" value="F-box-like_dom_sf"/>
</dbReference>
<dbReference type="Gramene" id="TraesCLE_scaffold_030221_01G000300.1">
    <property type="protein sequence ID" value="TraesCLE_scaffold_030221_01G000300.1"/>
    <property type="gene ID" value="TraesCLE_scaffold_030221_01G000300"/>
</dbReference>
<dbReference type="PANTHER" id="PTHR35828:SF21">
    <property type="entry name" value="F-BOX DOMAIN-CONTAINING PROTEIN"/>
    <property type="match status" value="1"/>
</dbReference>
<dbReference type="Gramene" id="TraesCS3D02G503300.1">
    <property type="protein sequence ID" value="TraesCS3D02G503300.1.cds1"/>
    <property type="gene ID" value="TraesCS3D02G503300"/>
</dbReference>
<dbReference type="Gramene" id="TraesRN3D0101163000.1">
    <property type="protein sequence ID" value="TraesRN3D0101163000.1"/>
    <property type="gene ID" value="TraesRN3D0101163000"/>
</dbReference>
<keyword evidence="3" id="KW-1185">Reference proteome</keyword>
<dbReference type="Proteomes" id="UP000019116">
    <property type="component" value="Chromosome 3D"/>
</dbReference>
<dbReference type="Gramene" id="TraesMAC3D03G01988790.1">
    <property type="protein sequence ID" value="TraesMAC3D03G01988790.1.CDS1"/>
    <property type="gene ID" value="TraesMAC3D03G01988790"/>
</dbReference>
<dbReference type="Gramene" id="TraesNOR3D03G02016810.1">
    <property type="protein sequence ID" value="TraesNOR3D03G02016810.1.CDS1"/>
    <property type="gene ID" value="TraesNOR3D03G02016810"/>
</dbReference>
<dbReference type="Gramene" id="TraesROB_scaffold_092369_01G000100.1">
    <property type="protein sequence ID" value="TraesROB_scaffold_092369_01G000100.1"/>
    <property type="gene ID" value="TraesROB_scaffold_092369_01G000100"/>
</dbReference>
<dbReference type="Gene3D" id="1.20.1280.50">
    <property type="match status" value="1"/>
</dbReference>
<dbReference type="Gramene" id="TraesWEE_scaffold_085101_01G000100.1">
    <property type="protein sequence ID" value="TraesWEE_scaffold_085101_01G000100.1"/>
    <property type="gene ID" value="TraesWEE_scaffold_085101_01G000100"/>
</dbReference>
<dbReference type="Gramene" id="TraesCAD_scaffold_063811_01G000100.1">
    <property type="protein sequence ID" value="TraesCAD_scaffold_063811_01G000100.1"/>
    <property type="gene ID" value="TraesCAD_scaffold_063811_01G000100"/>
</dbReference>
<evidence type="ECO:0000313" key="2">
    <source>
        <dbReference type="EnsemblPlants" id="TraesCS3D02G503300.1.cds1"/>
    </source>
</evidence>
<protein>
    <recommendedName>
        <fullName evidence="1">F-box domain-containing protein</fullName>
    </recommendedName>
</protein>
<dbReference type="EnsemblPlants" id="TraesCS3D02G503300.1">
    <property type="protein sequence ID" value="TraesCS3D02G503300.1.cds1"/>
    <property type="gene ID" value="TraesCS3D02G503300"/>
</dbReference>
<dbReference type="SUPFAM" id="SSF81383">
    <property type="entry name" value="F-box domain"/>
    <property type="match status" value="1"/>
</dbReference>
<dbReference type="Gramene" id="TraesSYM3D03G02015790.1">
    <property type="protein sequence ID" value="TraesSYM3D03G02015790.1.CDS1"/>
    <property type="gene ID" value="TraesSYM3D03G02015790"/>
</dbReference>
<dbReference type="Pfam" id="PF12937">
    <property type="entry name" value="F-box-like"/>
    <property type="match status" value="1"/>
</dbReference>
<accession>A0A3B6H659</accession>
<dbReference type="Gramene" id="TraesLDM3D03G01988720.1">
    <property type="protein sequence ID" value="TraesLDM3D03G01988720.1.CDS1"/>
    <property type="gene ID" value="TraesLDM3D03G01988720"/>
</dbReference>
<evidence type="ECO:0000313" key="3">
    <source>
        <dbReference type="Proteomes" id="UP000019116"/>
    </source>
</evidence>
<name>A0A3B6H659_WHEAT</name>
<dbReference type="OrthoDB" id="603189at2759"/>
<dbReference type="CDD" id="cd09917">
    <property type="entry name" value="F-box_SF"/>
    <property type="match status" value="1"/>
</dbReference>
<dbReference type="Gramene" id="TraesPARA_EIv1.0_1170080.1">
    <property type="protein sequence ID" value="TraesPARA_EIv1.0_1170080.1.CDS1"/>
    <property type="gene ID" value="TraesPARA_EIv1.0_1170080"/>
</dbReference>
<dbReference type="InterPro" id="IPR001810">
    <property type="entry name" value="F-box_dom"/>
</dbReference>
<dbReference type="Gramene" id="TraesLAC3D03G01931970.1">
    <property type="protein sequence ID" value="TraesLAC3D03G01931970.1.CDS1"/>
    <property type="gene ID" value="TraesLAC3D03G01931970"/>
</dbReference>
<reference evidence="2" key="1">
    <citation type="submission" date="2018-08" db="EMBL/GenBank/DDBJ databases">
        <authorList>
            <person name="Rossello M."/>
        </authorList>
    </citation>
    <scope>NUCLEOTIDE SEQUENCE [LARGE SCALE GENOMIC DNA]</scope>
    <source>
        <strain evidence="2">cv. Chinese Spring</strain>
    </source>
</reference>
<organism evidence="2">
    <name type="scientific">Triticum aestivum</name>
    <name type="common">Wheat</name>
    <dbReference type="NCBI Taxonomy" id="4565"/>
    <lineage>
        <taxon>Eukaryota</taxon>
        <taxon>Viridiplantae</taxon>
        <taxon>Streptophyta</taxon>
        <taxon>Embryophyta</taxon>
        <taxon>Tracheophyta</taxon>
        <taxon>Spermatophyta</taxon>
        <taxon>Magnoliopsida</taxon>
        <taxon>Liliopsida</taxon>
        <taxon>Poales</taxon>
        <taxon>Poaceae</taxon>
        <taxon>BOP clade</taxon>
        <taxon>Pooideae</taxon>
        <taxon>Triticodae</taxon>
        <taxon>Triticeae</taxon>
        <taxon>Triticinae</taxon>
        <taxon>Triticum</taxon>
    </lineage>
</organism>
<dbReference type="AlphaFoldDB" id="A0A3B6H659"/>
<proteinExistence type="predicted"/>
<reference evidence="2" key="2">
    <citation type="submission" date="2018-10" db="UniProtKB">
        <authorList>
            <consortium name="EnsemblPlants"/>
        </authorList>
    </citation>
    <scope>IDENTIFICATION</scope>
</reference>
<dbReference type="Gramene" id="TraesCS3D03G1110900.1">
    <property type="protein sequence ID" value="TraesCS3D03G1110900.1.CDS1"/>
    <property type="gene ID" value="TraesCS3D03G1110900"/>
</dbReference>
<dbReference type="PANTHER" id="PTHR35828">
    <property type="entry name" value="OS08G0203800 PROTEIN-RELATED"/>
    <property type="match status" value="1"/>
</dbReference>
<dbReference type="Gramene" id="TraesJAG3D03G01997510.1">
    <property type="protein sequence ID" value="TraesJAG3D03G01997510.1.CDS1"/>
    <property type="gene ID" value="TraesJAG3D03G01997510"/>
</dbReference>
<dbReference type="Gramene" id="TraesJUL3D03G02008760.1">
    <property type="protein sequence ID" value="TraesJUL3D03G02008760.1.CDS1"/>
    <property type="gene ID" value="TraesJUL3D03G02008760"/>
</dbReference>
<dbReference type="Gramene" id="TraesSTA3D03G01985700.1">
    <property type="protein sequence ID" value="TraesSTA3D03G01985700.1.CDS1"/>
    <property type="gene ID" value="TraesSTA3D03G01985700"/>
</dbReference>
<feature type="domain" description="F-box" evidence="1">
    <location>
        <begin position="11"/>
        <end position="52"/>
    </location>
</feature>
<sequence length="415" mass="45872">MEEAAATALPLPDEVLRKIFLLVKDTVALFRCATACKRWCRLLVSDPSFVRRCLPEDACRSSPFPGFFAQQRRPRGLPEPCFVQGPRPVFGLLDCPRLVGCADSAVPLTSRGVLILVRVGDLPVLCNPLTGRFKSLPPLKLNYGSSNYSTGYAILTAADCSSPEDVDGDELSLFKVLIMVIPKDTMQYRLHTFSSAGDWGWSTCSGRVNHNLCAPLCQQNAVVCGGAARWFFCNKSGLHSFDVSTKTGDVSTAKLLTVIQRDPLSPKAYDEPYFSLDAEGRLTLFSLQLDCNQLDIWTWHDDGRPIPTLLKLDPPSRKKKNKTKAGRRVEYACLGEKNGTLLIKDDQQRVYAVSVKTGVMQEVADCPRGGVGRREIVPLEIDWAALFVSRLGELAMEYDFLQFVSCALLGVAWLV</sequence>
<evidence type="ECO:0000259" key="1">
    <source>
        <dbReference type="Pfam" id="PF12937"/>
    </source>
</evidence>